<sequence length="22" mass="2613">QKSLWNPIMLRSVTLKPVSKWT</sequence>
<feature type="non-terminal residue" evidence="1">
    <location>
        <position position="22"/>
    </location>
</feature>
<dbReference type="AlphaFoldDB" id="A0A382BMT2"/>
<gene>
    <name evidence="1" type="ORF">METZ01_LOCUS168002</name>
</gene>
<accession>A0A382BMT2</accession>
<feature type="non-terminal residue" evidence="1">
    <location>
        <position position="1"/>
    </location>
</feature>
<protein>
    <submittedName>
        <fullName evidence="1">Uncharacterized protein</fullName>
    </submittedName>
</protein>
<dbReference type="EMBL" id="UINC01030557">
    <property type="protein sequence ID" value="SVB15148.1"/>
    <property type="molecule type" value="Genomic_DNA"/>
</dbReference>
<reference evidence="1" key="1">
    <citation type="submission" date="2018-05" db="EMBL/GenBank/DDBJ databases">
        <authorList>
            <person name="Lanie J.A."/>
            <person name="Ng W.-L."/>
            <person name="Kazmierczak K.M."/>
            <person name="Andrzejewski T.M."/>
            <person name="Davidsen T.M."/>
            <person name="Wayne K.J."/>
            <person name="Tettelin H."/>
            <person name="Glass J.I."/>
            <person name="Rusch D."/>
            <person name="Podicherti R."/>
            <person name="Tsui H.-C.T."/>
            <person name="Winkler M.E."/>
        </authorList>
    </citation>
    <scope>NUCLEOTIDE SEQUENCE</scope>
</reference>
<name>A0A382BMT2_9ZZZZ</name>
<organism evidence="1">
    <name type="scientific">marine metagenome</name>
    <dbReference type="NCBI Taxonomy" id="408172"/>
    <lineage>
        <taxon>unclassified sequences</taxon>
        <taxon>metagenomes</taxon>
        <taxon>ecological metagenomes</taxon>
    </lineage>
</organism>
<proteinExistence type="predicted"/>
<evidence type="ECO:0000313" key="1">
    <source>
        <dbReference type="EMBL" id="SVB15148.1"/>
    </source>
</evidence>